<sequence>MACNELLFLQSYSGLLPERKLLKLNPTILLFMQQHGKWSEEQITEDVLKKNYDSAIFATYELLCDKVGRRPTDDHPRRGSRGSILSGKANVEPEPLTPTISAHHLAQLNLSTSPECDSDDSSASDKERDLYTNYSKECIST</sequence>
<dbReference type="AlphaFoldDB" id="A0A1I7WX05"/>
<accession>A0A1I7WX05</accession>
<proteinExistence type="predicted"/>
<protein>
    <submittedName>
        <fullName evidence="3">LisH domain-containing protein</fullName>
    </submittedName>
</protein>
<evidence type="ECO:0000256" key="1">
    <source>
        <dbReference type="SAM" id="MobiDB-lite"/>
    </source>
</evidence>
<evidence type="ECO:0000313" key="2">
    <source>
        <dbReference type="Proteomes" id="UP000095283"/>
    </source>
</evidence>
<feature type="compositionally biased region" description="Polar residues" evidence="1">
    <location>
        <begin position="132"/>
        <end position="141"/>
    </location>
</feature>
<organism evidence="2 3">
    <name type="scientific">Heterorhabditis bacteriophora</name>
    <name type="common">Entomopathogenic nematode worm</name>
    <dbReference type="NCBI Taxonomy" id="37862"/>
    <lineage>
        <taxon>Eukaryota</taxon>
        <taxon>Metazoa</taxon>
        <taxon>Ecdysozoa</taxon>
        <taxon>Nematoda</taxon>
        <taxon>Chromadorea</taxon>
        <taxon>Rhabditida</taxon>
        <taxon>Rhabditina</taxon>
        <taxon>Rhabditomorpha</taxon>
        <taxon>Strongyloidea</taxon>
        <taxon>Heterorhabditidae</taxon>
        <taxon>Heterorhabditis</taxon>
    </lineage>
</organism>
<reference evidence="3" key="1">
    <citation type="submission" date="2016-11" db="UniProtKB">
        <authorList>
            <consortium name="WormBaseParasite"/>
        </authorList>
    </citation>
    <scope>IDENTIFICATION</scope>
</reference>
<dbReference type="Proteomes" id="UP000095283">
    <property type="component" value="Unplaced"/>
</dbReference>
<keyword evidence="2" id="KW-1185">Reference proteome</keyword>
<feature type="region of interest" description="Disordered" evidence="1">
    <location>
        <begin position="68"/>
        <end position="141"/>
    </location>
</feature>
<dbReference type="WBParaSite" id="Hba_09713">
    <property type="protein sequence ID" value="Hba_09713"/>
    <property type="gene ID" value="Hba_09713"/>
</dbReference>
<feature type="compositionally biased region" description="Basic and acidic residues" evidence="1">
    <location>
        <begin position="68"/>
        <end position="77"/>
    </location>
</feature>
<name>A0A1I7WX05_HETBA</name>
<evidence type="ECO:0000313" key="3">
    <source>
        <dbReference type="WBParaSite" id="Hba_09713"/>
    </source>
</evidence>